<dbReference type="Proteomes" id="UP001149314">
    <property type="component" value="Unassembled WGS sequence"/>
</dbReference>
<evidence type="ECO:0000313" key="2">
    <source>
        <dbReference type="Proteomes" id="UP001149314"/>
    </source>
</evidence>
<gene>
    <name evidence="1" type="ORF">OEZ79_18850</name>
</gene>
<accession>A0A9X3YCC8</accession>
<protein>
    <submittedName>
        <fullName evidence="1">Uncharacterized protein</fullName>
    </submittedName>
</protein>
<organism evidence="1 2">
    <name type="scientific">Leclercia adecarboxylata</name>
    <dbReference type="NCBI Taxonomy" id="83655"/>
    <lineage>
        <taxon>Bacteria</taxon>
        <taxon>Pseudomonadati</taxon>
        <taxon>Pseudomonadota</taxon>
        <taxon>Gammaproteobacteria</taxon>
        <taxon>Enterobacterales</taxon>
        <taxon>Enterobacteriaceae</taxon>
        <taxon>Leclercia</taxon>
    </lineage>
</organism>
<evidence type="ECO:0000313" key="1">
    <source>
        <dbReference type="EMBL" id="MDC6640295.1"/>
    </source>
</evidence>
<dbReference type="EMBL" id="JAOURS010000024">
    <property type="protein sequence ID" value="MDC6640295.1"/>
    <property type="molecule type" value="Genomic_DNA"/>
</dbReference>
<proteinExistence type="predicted"/>
<reference evidence="1" key="1">
    <citation type="journal article" date="2023" name="Genes Genomics">
        <title>Genomic insights of Leclercia adecarboxylata strains linked to an outbreak in public hospitals in Mexico.</title>
        <authorList>
            <person name="Barrios-Villa E."/>
            <person name="Pacheco-Flores B."/>
            <person name="Lozano-Zarain P."/>
            <person name="Del Campo-Ortega R."/>
            <person name="de Jesus Ascencio-Montiel I."/>
            <person name="Gonzalez-Leon M."/>
            <person name="Camorlinga-Ponce M."/>
            <person name="Gaytan Cervantes F.J."/>
            <person name="Gonzalez Torres C."/>
            <person name="Aguilar E."/>
            <person name="Gonzalez Ibarra J."/>
            <person name="Torres Lopez F.J."/>
            <person name="Rosas-Vargas H."/>
            <person name="Gonzalez-Bonilla C.R."/>
            <person name="Del Carmen Rocha-Gracia R."/>
        </authorList>
    </citation>
    <scope>NUCLEOTIDE SEQUENCE</scope>
    <source>
        <strain evidence="1">Lac40</strain>
    </source>
</reference>
<dbReference type="AlphaFoldDB" id="A0A9X3YCC8"/>
<dbReference type="RefSeq" id="WP_158251934.1">
    <property type="nucleotide sequence ID" value="NZ_CBCXZU010000019.1"/>
</dbReference>
<sequence length="50" mass="5695">MTWLTAKKMWIFVFNPGFMRRLTLFAGATAKNVSECNLQQSAVKPGMKLM</sequence>
<name>A0A9X3YCC8_9ENTR</name>
<comment type="caution">
    <text evidence="1">The sequence shown here is derived from an EMBL/GenBank/DDBJ whole genome shotgun (WGS) entry which is preliminary data.</text>
</comment>